<evidence type="ECO:0000256" key="1">
    <source>
        <dbReference type="SAM" id="MobiDB-lite"/>
    </source>
</evidence>
<dbReference type="EMBL" id="CP089983">
    <property type="protein sequence ID" value="WXB01599.1"/>
    <property type="molecule type" value="Genomic_DNA"/>
</dbReference>
<evidence type="ECO:0008006" key="4">
    <source>
        <dbReference type="Google" id="ProtNLM"/>
    </source>
</evidence>
<dbReference type="Proteomes" id="UP001374803">
    <property type="component" value="Chromosome"/>
</dbReference>
<accession>A0ABZ2KSG2</accession>
<evidence type="ECO:0000313" key="3">
    <source>
        <dbReference type="Proteomes" id="UP001374803"/>
    </source>
</evidence>
<reference evidence="2" key="1">
    <citation type="submission" date="2021-12" db="EMBL/GenBank/DDBJ databases">
        <title>Discovery of the Pendulisporaceae a myxobacterial family with distinct sporulation behavior and unique specialized metabolism.</title>
        <authorList>
            <person name="Garcia R."/>
            <person name="Popoff A."/>
            <person name="Bader C.D."/>
            <person name="Loehr J."/>
            <person name="Walesch S."/>
            <person name="Walt C."/>
            <person name="Boldt J."/>
            <person name="Bunk B."/>
            <person name="Haeckl F.J.F.P.J."/>
            <person name="Gunesch A.P."/>
            <person name="Birkelbach J."/>
            <person name="Nuebel U."/>
            <person name="Pietschmann T."/>
            <person name="Bach T."/>
            <person name="Mueller R."/>
        </authorList>
    </citation>
    <scope>NUCLEOTIDE SEQUENCE</scope>
    <source>
        <strain evidence="2">MSr11367</strain>
    </source>
</reference>
<feature type="region of interest" description="Disordered" evidence="1">
    <location>
        <begin position="21"/>
        <end position="60"/>
    </location>
</feature>
<proteinExistence type="predicted"/>
<evidence type="ECO:0000313" key="2">
    <source>
        <dbReference type="EMBL" id="WXB01599.1"/>
    </source>
</evidence>
<name>A0ABZ2KSG2_9BACT</name>
<gene>
    <name evidence="2" type="ORF">LVJ94_32350</name>
</gene>
<sequence>MRLTFATLASLSVMGLLGCSTTEGVPEPSSFPRTTEDANATKPAQPAPADTVSDNDDVDPIDAPARAGLARGIYFVWGRTRGAERTYAIGADGSVVGEAPAAVFAVNGRLHRWAVRRVEVGRHACRVRFDDRDGLPTEQVKASQEAWLAEQEDIARHPTRTVDQAELVDLTSGARKVVSQLHLDDAAEGDLLVGATDFRFDVSLTGSVDSYLFVRESTWVDSCGAHGNAFSAAGVLDMASDAKPADLGSIPDAALRKARSRAEKQFDELRKEWNGEAEDDAELVELLPQYDARGTLSFTGRFATFAPYAFSRGDWASYTLATTTSLRAFPNRLPRPAAAPSAIRVFLQTKPDFTVGGFSKLGT</sequence>
<protein>
    <recommendedName>
        <fullName evidence="4">Lipoprotein</fullName>
    </recommendedName>
</protein>
<dbReference type="RefSeq" id="WP_394831213.1">
    <property type="nucleotide sequence ID" value="NZ_CP089929.1"/>
</dbReference>
<organism evidence="2 3">
    <name type="scientific">Pendulispora rubella</name>
    <dbReference type="NCBI Taxonomy" id="2741070"/>
    <lineage>
        <taxon>Bacteria</taxon>
        <taxon>Pseudomonadati</taxon>
        <taxon>Myxococcota</taxon>
        <taxon>Myxococcia</taxon>
        <taxon>Myxococcales</taxon>
        <taxon>Sorangiineae</taxon>
        <taxon>Pendulisporaceae</taxon>
        <taxon>Pendulispora</taxon>
    </lineage>
</organism>
<keyword evidence="3" id="KW-1185">Reference proteome</keyword>
<dbReference type="PROSITE" id="PS51257">
    <property type="entry name" value="PROKAR_LIPOPROTEIN"/>
    <property type="match status" value="1"/>
</dbReference>